<dbReference type="EMBL" id="JBHRTL010000004">
    <property type="protein sequence ID" value="MFC3154141.1"/>
    <property type="molecule type" value="Genomic_DNA"/>
</dbReference>
<comment type="caution">
    <text evidence="1">The sequence shown here is derived from an EMBL/GenBank/DDBJ whole genome shotgun (WGS) entry which is preliminary data.</text>
</comment>
<dbReference type="Proteomes" id="UP001595548">
    <property type="component" value="Unassembled WGS sequence"/>
</dbReference>
<dbReference type="SUPFAM" id="SSF81853">
    <property type="entry name" value="Family 10 polysaccharide lyase"/>
    <property type="match status" value="1"/>
</dbReference>
<gene>
    <name evidence="1" type="ORF">ACFOEB_02930</name>
</gene>
<name>A0ABV7HMS4_9GAMM</name>
<dbReference type="Gene3D" id="1.50.10.20">
    <property type="match status" value="1"/>
</dbReference>
<proteinExistence type="predicted"/>
<organism evidence="1 2">
    <name type="scientific">Gilvimarinus japonicus</name>
    <dbReference type="NCBI Taxonomy" id="1796469"/>
    <lineage>
        <taxon>Bacteria</taxon>
        <taxon>Pseudomonadati</taxon>
        <taxon>Pseudomonadota</taxon>
        <taxon>Gammaproteobacteria</taxon>
        <taxon>Cellvibrionales</taxon>
        <taxon>Cellvibrionaceae</taxon>
        <taxon>Gilvimarinus</taxon>
    </lineage>
</organism>
<protein>
    <submittedName>
        <fullName evidence="1">Pectate lyase</fullName>
    </submittedName>
</protein>
<dbReference type="InterPro" id="IPR012669">
    <property type="entry name" value="Pectate_lyase"/>
</dbReference>
<evidence type="ECO:0000313" key="1">
    <source>
        <dbReference type="EMBL" id="MFC3154141.1"/>
    </source>
</evidence>
<dbReference type="GO" id="GO:0016829">
    <property type="term" value="F:lyase activity"/>
    <property type="evidence" value="ECO:0007669"/>
    <property type="project" value="UniProtKB-KW"/>
</dbReference>
<reference evidence="2" key="1">
    <citation type="journal article" date="2019" name="Int. J. Syst. Evol. Microbiol.">
        <title>The Global Catalogue of Microorganisms (GCM) 10K type strain sequencing project: providing services to taxonomists for standard genome sequencing and annotation.</title>
        <authorList>
            <consortium name="The Broad Institute Genomics Platform"/>
            <consortium name="The Broad Institute Genome Sequencing Center for Infectious Disease"/>
            <person name="Wu L."/>
            <person name="Ma J."/>
        </authorList>
    </citation>
    <scope>NUCLEOTIDE SEQUENCE [LARGE SCALE GENOMIC DNA]</scope>
    <source>
        <strain evidence="2">KCTC 52141</strain>
    </source>
</reference>
<dbReference type="PROSITE" id="PS51257">
    <property type="entry name" value="PROKAR_LIPOPROTEIN"/>
    <property type="match status" value="1"/>
</dbReference>
<accession>A0ABV7HMS4</accession>
<keyword evidence="1" id="KW-0456">Lyase</keyword>
<evidence type="ECO:0000313" key="2">
    <source>
        <dbReference type="Proteomes" id="UP001595548"/>
    </source>
</evidence>
<dbReference type="RefSeq" id="WP_382414255.1">
    <property type="nucleotide sequence ID" value="NZ_AP031500.1"/>
</dbReference>
<dbReference type="Pfam" id="PF09492">
    <property type="entry name" value="Pec_lyase"/>
    <property type="match status" value="1"/>
</dbReference>
<keyword evidence="2" id="KW-1185">Reference proteome</keyword>
<sequence>MIHTRITCLILLLTLGACSHQPPVYRPVATDGFARVLEFWQRTHSDEKVDLYSQDQILAIADNLLLMQRNNGGWPANINPFRKLTGDQRLQFLKDQNARDASFANANIIPQIFYLSHVYLQTGDVRYRDSAKKAFRLVMSAQLYNGGWSQQAQSATDEMATIDTRATVTALRFLRRVAGGEMPYGYVPFDMRREAADSVRKGDQLLLRLQQAHDSRASIWAGAYDLKTSQPTAASAEVVAALDPEVSVRITRYFMQIERPPAEVVRAVTGAADWFSRNTLQQAQLRSGAKRPGWLPAYSRVALPRKAVWAREYTIATSKPLVGAANGRTVKPYEVNALAADHDWYGSWARELLQTEYPRWRRRVIIPSGSPTL</sequence>